<proteinExistence type="predicted"/>
<protein>
    <recommendedName>
        <fullName evidence="2">receptor protein-tyrosine kinase</fullName>
        <ecNumber evidence="2">2.7.10.1</ecNumber>
    </recommendedName>
</protein>
<feature type="binding site" evidence="22">
    <location>
        <position position="919"/>
    </location>
    <ligand>
        <name>Mg(2+)</name>
        <dbReference type="ChEBI" id="CHEBI:18420"/>
    </ligand>
</feature>
<dbReference type="SUPFAM" id="SSF56112">
    <property type="entry name" value="Protein kinase-like (PK-like)"/>
    <property type="match status" value="1"/>
</dbReference>
<evidence type="ECO:0000256" key="20">
    <source>
        <dbReference type="PIRSR" id="PIRSR000615-1"/>
    </source>
</evidence>
<dbReference type="Pfam" id="PF07714">
    <property type="entry name" value="PK_Tyr_Ser-Thr"/>
    <property type="match status" value="1"/>
</dbReference>
<keyword evidence="7" id="KW-0677">Repeat</keyword>
<dbReference type="PROSITE" id="PS50835">
    <property type="entry name" value="IG_LIKE"/>
    <property type="match status" value="5"/>
</dbReference>
<dbReference type="FunFam" id="3.30.200.20:FF:000593">
    <property type="entry name" value="Predicted protein"/>
    <property type="match status" value="1"/>
</dbReference>
<evidence type="ECO:0000256" key="10">
    <source>
        <dbReference type="ARBA" id="ARBA00022840"/>
    </source>
</evidence>
<dbReference type="InterPro" id="IPR001245">
    <property type="entry name" value="Ser-Thr/Tyr_kinase_cat_dom"/>
</dbReference>
<keyword evidence="16" id="KW-0325">Glycoprotein</keyword>
<keyword evidence="3" id="KW-0597">Phosphoprotein</keyword>
<keyword evidence="4" id="KW-0808">Transferase</keyword>
<keyword evidence="17" id="KW-0393">Immunoglobulin domain</keyword>
<dbReference type="GO" id="GO:0005886">
    <property type="term" value="C:plasma membrane"/>
    <property type="evidence" value="ECO:0007669"/>
    <property type="project" value="TreeGrafter"/>
</dbReference>
<evidence type="ECO:0000256" key="8">
    <source>
        <dbReference type="ARBA" id="ARBA00022741"/>
    </source>
</evidence>
<evidence type="ECO:0000256" key="21">
    <source>
        <dbReference type="PIRSR" id="PIRSR000615-2"/>
    </source>
</evidence>
<evidence type="ECO:0000256" key="11">
    <source>
        <dbReference type="ARBA" id="ARBA00022989"/>
    </source>
</evidence>
<evidence type="ECO:0000256" key="7">
    <source>
        <dbReference type="ARBA" id="ARBA00022737"/>
    </source>
</evidence>
<evidence type="ECO:0000256" key="27">
    <source>
        <dbReference type="SAM" id="SignalP"/>
    </source>
</evidence>
<feature type="binding site" evidence="21 24">
    <location>
        <position position="791"/>
    </location>
    <ligand>
        <name>ATP</name>
        <dbReference type="ChEBI" id="CHEBI:30616"/>
    </ligand>
</feature>
<keyword evidence="6 27" id="KW-0732">Signal</keyword>
<name>A0AAW2HJE2_9NEOP</name>
<reference evidence="30" key="1">
    <citation type="journal article" date="2024" name="Gigascience">
        <title>Chromosome-level genome of the poultry shaft louse Menopon gallinae provides insight into the host-switching and adaptive evolution of parasitic lice.</title>
        <authorList>
            <person name="Xu Y."/>
            <person name="Ma L."/>
            <person name="Liu S."/>
            <person name="Liang Y."/>
            <person name="Liu Q."/>
            <person name="He Z."/>
            <person name="Tian L."/>
            <person name="Duan Y."/>
            <person name="Cai W."/>
            <person name="Li H."/>
            <person name="Song F."/>
        </authorList>
    </citation>
    <scope>NUCLEOTIDE SEQUENCE</scope>
    <source>
        <strain evidence="30">Cailab_2023a</strain>
    </source>
</reference>
<dbReference type="InterPro" id="IPR020635">
    <property type="entry name" value="Tyr_kinase_cat_dom"/>
</dbReference>
<keyword evidence="5 26" id="KW-0812">Transmembrane</keyword>
<feature type="region of interest" description="Disordered" evidence="25">
    <location>
        <begin position="1050"/>
        <end position="1076"/>
    </location>
</feature>
<evidence type="ECO:0000256" key="2">
    <source>
        <dbReference type="ARBA" id="ARBA00011902"/>
    </source>
</evidence>
<keyword evidence="15" id="KW-0675">Receptor</keyword>
<feature type="site" description="Important for interaction with phosphotyrosine-binding proteins" evidence="23">
    <location>
        <position position="1045"/>
    </location>
</feature>
<evidence type="ECO:0000256" key="24">
    <source>
        <dbReference type="PROSITE-ProRule" id="PRU10141"/>
    </source>
</evidence>
<feature type="transmembrane region" description="Helical" evidence="26">
    <location>
        <begin position="645"/>
        <end position="669"/>
    </location>
</feature>
<dbReference type="PANTHER" id="PTHR24416:SF550">
    <property type="entry name" value="FIBROBLAST GROWTH FACTOR RECEPTOR HOMOLOG 1-RELATED"/>
    <property type="match status" value="1"/>
</dbReference>
<feature type="domain" description="Ig-like" evidence="29">
    <location>
        <begin position="324"/>
        <end position="397"/>
    </location>
</feature>
<accession>A0AAW2HJE2</accession>
<dbReference type="GO" id="GO:0004714">
    <property type="term" value="F:transmembrane receptor protein tyrosine kinase activity"/>
    <property type="evidence" value="ECO:0007669"/>
    <property type="project" value="UniProtKB-EC"/>
</dbReference>
<keyword evidence="14" id="KW-1015">Disulfide bond</keyword>
<evidence type="ECO:0000256" key="18">
    <source>
        <dbReference type="ARBA" id="ARBA00051243"/>
    </source>
</evidence>
<evidence type="ECO:0000256" key="4">
    <source>
        <dbReference type="ARBA" id="ARBA00022679"/>
    </source>
</evidence>
<dbReference type="InterPro" id="IPR017441">
    <property type="entry name" value="Protein_kinase_ATP_BS"/>
</dbReference>
<feature type="chain" id="PRO_5043565198" description="receptor protein-tyrosine kinase" evidence="27">
    <location>
        <begin position="19"/>
        <end position="1076"/>
    </location>
</feature>
<evidence type="ECO:0000256" key="13">
    <source>
        <dbReference type="ARBA" id="ARBA00023137"/>
    </source>
</evidence>
<evidence type="ECO:0000256" key="16">
    <source>
        <dbReference type="ARBA" id="ARBA00023180"/>
    </source>
</evidence>
<feature type="active site" description="Proton acceptor" evidence="20">
    <location>
        <position position="901"/>
    </location>
</feature>
<evidence type="ECO:0000313" key="30">
    <source>
        <dbReference type="EMBL" id="KAL0269847.1"/>
    </source>
</evidence>
<feature type="binding site" evidence="21">
    <location>
        <begin position="764"/>
        <end position="771"/>
    </location>
    <ligand>
        <name>ATP</name>
        <dbReference type="ChEBI" id="CHEBI:30616"/>
    </ligand>
</feature>
<evidence type="ECO:0000256" key="5">
    <source>
        <dbReference type="ARBA" id="ARBA00022692"/>
    </source>
</evidence>
<dbReference type="PANTHER" id="PTHR24416">
    <property type="entry name" value="TYROSINE-PROTEIN KINASE RECEPTOR"/>
    <property type="match status" value="1"/>
</dbReference>
<evidence type="ECO:0000256" key="12">
    <source>
        <dbReference type="ARBA" id="ARBA00023136"/>
    </source>
</evidence>
<dbReference type="InterPro" id="IPR003598">
    <property type="entry name" value="Ig_sub2"/>
</dbReference>
<evidence type="ECO:0000256" key="17">
    <source>
        <dbReference type="ARBA" id="ARBA00023319"/>
    </source>
</evidence>
<feature type="binding site" evidence="21">
    <location>
        <position position="905"/>
    </location>
    <ligand>
        <name>ATP</name>
        <dbReference type="ChEBI" id="CHEBI:30616"/>
    </ligand>
</feature>
<dbReference type="InterPro" id="IPR011009">
    <property type="entry name" value="Kinase-like_dom_sf"/>
</dbReference>
<dbReference type="PROSITE" id="PS00109">
    <property type="entry name" value="PROTEIN_KINASE_TYR"/>
    <property type="match status" value="1"/>
</dbReference>
<gene>
    <name evidence="30" type="ORF">PYX00_007446</name>
</gene>
<comment type="function">
    <text evidence="19">Receptor for basic fibroblast growth factor.</text>
</comment>
<dbReference type="Gene3D" id="3.30.200.20">
    <property type="entry name" value="Phosphorylase Kinase, domain 1"/>
    <property type="match status" value="1"/>
</dbReference>
<dbReference type="PIRSF" id="PIRSF000615">
    <property type="entry name" value="TyrPK_CSF1-R"/>
    <property type="match status" value="1"/>
</dbReference>
<evidence type="ECO:0000256" key="22">
    <source>
        <dbReference type="PIRSR" id="PIRSR000615-3"/>
    </source>
</evidence>
<evidence type="ECO:0000259" key="29">
    <source>
        <dbReference type="PROSITE" id="PS50835"/>
    </source>
</evidence>
<feature type="domain" description="Ig-like" evidence="29">
    <location>
        <begin position="23"/>
        <end position="108"/>
    </location>
</feature>
<dbReference type="SUPFAM" id="SSF48726">
    <property type="entry name" value="Immunoglobulin"/>
    <property type="match status" value="5"/>
</dbReference>
<organism evidence="30">
    <name type="scientific">Menopon gallinae</name>
    <name type="common">poultry shaft louse</name>
    <dbReference type="NCBI Taxonomy" id="328185"/>
    <lineage>
        <taxon>Eukaryota</taxon>
        <taxon>Metazoa</taxon>
        <taxon>Ecdysozoa</taxon>
        <taxon>Arthropoda</taxon>
        <taxon>Hexapoda</taxon>
        <taxon>Insecta</taxon>
        <taxon>Pterygota</taxon>
        <taxon>Neoptera</taxon>
        <taxon>Paraneoptera</taxon>
        <taxon>Psocodea</taxon>
        <taxon>Troctomorpha</taxon>
        <taxon>Phthiraptera</taxon>
        <taxon>Amblycera</taxon>
        <taxon>Menoponidae</taxon>
        <taxon>Menopon</taxon>
    </lineage>
</organism>
<evidence type="ECO:0000256" key="26">
    <source>
        <dbReference type="SAM" id="Phobius"/>
    </source>
</evidence>
<evidence type="ECO:0000256" key="6">
    <source>
        <dbReference type="ARBA" id="ARBA00022729"/>
    </source>
</evidence>
<comment type="subcellular location">
    <subcellularLocation>
        <location evidence="1">Membrane</location>
        <topology evidence="1">Single-pass membrane protein</topology>
    </subcellularLocation>
</comment>
<dbReference type="Gene3D" id="1.10.510.10">
    <property type="entry name" value="Transferase(Phosphotransferase) domain 1"/>
    <property type="match status" value="1"/>
</dbReference>
<feature type="domain" description="Ig-like" evidence="29">
    <location>
        <begin position="434"/>
        <end position="522"/>
    </location>
</feature>
<comment type="caution">
    <text evidence="30">The sequence shown here is derived from an EMBL/GenBank/DDBJ whole genome shotgun (WGS) entry which is preliminary data.</text>
</comment>
<evidence type="ECO:0000256" key="1">
    <source>
        <dbReference type="ARBA" id="ARBA00004167"/>
    </source>
</evidence>
<feature type="domain" description="Ig-like" evidence="29">
    <location>
        <begin position="531"/>
        <end position="627"/>
    </location>
</feature>
<dbReference type="FunFam" id="2.60.40.10:FF:000016">
    <property type="entry name" value="Fibroblast growth factor receptor"/>
    <property type="match status" value="2"/>
</dbReference>
<dbReference type="GO" id="GO:0007169">
    <property type="term" value="P:cell surface receptor protein tyrosine kinase signaling pathway"/>
    <property type="evidence" value="ECO:0007669"/>
    <property type="project" value="TreeGrafter"/>
</dbReference>
<keyword evidence="11 26" id="KW-1133">Transmembrane helix</keyword>
<comment type="catalytic activity">
    <reaction evidence="18">
        <text>L-tyrosyl-[protein] + ATP = O-phospho-L-tyrosyl-[protein] + ADP + H(+)</text>
        <dbReference type="Rhea" id="RHEA:10596"/>
        <dbReference type="Rhea" id="RHEA-COMP:10136"/>
        <dbReference type="Rhea" id="RHEA-COMP:20101"/>
        <dbReference type="ChEBI" id="CHEBI:15378"/>
        <dbReference type="ChEBI" id="CHEBI:30616"/>
        <dbReference type="ChEBI" id="CHEBI:46858"/>
        <dbReference type="ChEBI" id="CHEBI:61978"/>
        <dbReference type="ChEBI" id="CHEBI:456216"/>
        <dbReference type="EC" id="2.7.10.1"/>
    </reaction>
</comment>
<evidence type="ECO:0000259" key="28">
    <source>
        <dbReference type="PROSITE" id="PS50011"/>
    </source>
</evidence>
<keyword evidence="12 26" id="KW-0472">Membrane</keyword>
<dbReference type="InterPro" id="IPR008266">
    <property type="entry name" value="Tyr_kinase_AS"/>
</dbReference>
<dbReference type="GO" id="GO:0043235">
    <property type="term" value="C:receptor complex"/>
    <property type="evidence" value="ECO:0007669"/>
    <property type="project" value="TreeGrafter"/>
</dbReference>
<feature type="binding site" evidence="22">
    <location>
        <position position="906"/>
    </location>
    <ligand>
        <name>Mg(2+)</name>
        <dbReference type="ChEBI" id="CHEBI:18420"/>
    </ligand>
</feature>
<dbReference type="InterPro" id="IPR013098">
    <property type="entry name" value="Ig_I-set"/>
</dbReference>
<evidence type="ECO:0000256" key="3">
    <source>
        <dbReference type="ARBA" id="ARBA00022553"/>
    </source>
</evidence>
<dbReference type="GO" id="GO:0005524">
    <property type="term" value="F:ATP binding"/>
    <property type="evidence" value="ECO:0007669"/>
    <property type="project" value="UniProtKB-UniRule"/>
</dbReference>
<dbReference type="SMART" id="SM00409">
    <property type="entry name" value="IG"/>
    <property type="match status" value="5"/>
</dbReference>
<dbReference type="PROSITE" id="PS50011">
    <property type="entry name" value="PROTEIN_KINASE_DOM"/>
    <property type="match status" value="1"/>
</dbReference>
<dbReference type="InterPro" id="IPR007110">
    <property type="entry name" value="Ig-like_dom"/>
</dbReference>
<dbReference type="Pfam" id="PF13927">
    <property type="entry name" value="Ig_3"/>
    <property type="match status" value="2"/>
</dbReference>
<dbReference type="InterPro" id="IPR050122">
    <property type="entry name" value="RTK"/>
</dbReference>
<keyword evidence="8 21" id="KW-0547">Nucleotide-binding</keyword>
<evidence type="ECO:0000256" key="14">
    <source>
        <dbReference type="ARBA" id="ARBA00023157"/>
    </source>
</evidence>
<dbReference type="FunFam" id="2.60.40.10:FF:000020">
    <property type="entry name" value="Fibroblast growth factor receptor"/>
    <property type="match status" value="1"/>
</dbReference>
<feature type="domain" description="Protein kinase" evidence="28">
    <location>
        <begin position="757"/>
        <end position="1037"/>
    </location>
</feature>
<dbReference type="Gene3D" id="2.60.40.10">
    <property type="entry name" value="Immunoglobulins"/>
    <property type="match status" value="5"/>
</dbReference>
<dbReference type="EC" id="2.7.10.1" evidence="2"/>
<dbReference type="InterPro" id="IPR000719">
    <property type="entry name" value="Prot_kinase_dom"/>
</dbReference>
<keyword evidence="13" id="KW-0829">Tyrosine-protein kinase</keyword>
<dbReference type="InterPro" id="IPR036179">
    <property type="entry name" value="Ig-like_dom_sf"/>
</dbReference>
<keyword evidence="10 21" id="KW-0067">ATP-binding</keyword>
<dbReference type="InterPro" id="IPR003599">
    <property type="entry name" value="Ig_sub"/>
</dbReference>
<dbReference type="EMBL" id="JARGDH010000004">
    <property type="protein sequence ID" value="KAL0269847.1"/>
    <property type="molecule type" value="Genomic_DNA"/>
</dbReference>
<dbReference type="PRINTS" id="PR00109">
    <property type="entry name" value="TYRKINASE"/>
</dbReference>
<evidence type="ECO:0000256" key="15">
    <source>
        <dbReference type="ARBA" id="ARBA00023170"/>
    </source>
</evidence>
<keyword evidence="9" id="KW-0418">Kinase</keyword>
<dbReference type="SMART" id="SM00408">
    <property type="entry name" value="IGc2"/>
    <property type="match status" value="5"/>
</dbReference>
<evidence type="ECO:0000256" key="25">
    <source>
        <dbReference type="SAM" id="MobiDB-lite"/>
    </source>
</evidence>
<dbReference type="PROSITE" id="PS00107">
    <property type="entry name" value="PROTEIN_KINASE_ATP"/>
    <property type="match status" value="1"/>
</dbReference>
<keyword evidence="22" id="KW-0479">Metal-binding</keyword>
<dbReference type="AlphaFoldDB" id="A0AAW2HJE2"/>
<dbReference type="InterPro" id="IPR013783">
    <property type="entry name" value="Ig-like_fold"/>
</dbReference>
<keyword evidence="22" id="KW-0460">Magnesium</keyword>
<evidence type="ECO:0000256" key="23">
    <source>
        <dbReference type="PIRSR" id="PIRSR000615-4"/>
    </source>
</evidence>
<sequence>MALIAGLVTLLLISAACAGVPRPRSVEIELGESDLHKTVTPGTAVRLICNLDTGDSIWWSWNGVDVAAESGSRMKVTKQSLRIKYSAESDSGVYGCHAGDETQNVTLTVTSAKGLKKGGKKAVKSDAPENLRYVPEIPNKELQDIQADMAVRLDSAAFRTDDDDYIQSYFSRQNKKSSGESMSDFPTKKTSFLSESYIKPRLLSLDKKPKTITKFSGSLLVLNCDATGNPWPNITWTKDQKEVRSERVHGSNWSFLKSDITGADSGEYTCTVCNVEGCVANSFNVKILEDGMSQRLRFRESPQNATVFVRGTATFKCSPDAKAEISWIRRVSAGYKDVTDNSWSPTESSQDRVVLVKSGGMYPEVLTIENVTREDEGLYTCVADTATGTSQASAYLRVLDVTLGEVTDSEDLDKDNDVQTTVGSYNSTELKTKPRFLKPDKMRRVWVKPAGNMLKLKCPADGNPSPNITWTKYGAPPSRQIGRIKYSRWSIVLEDVVTSDSGNYTCLVCNSEGCIDYTFDVDIIERYPHKPYVRDGFPKNRTVLVYSEVKFECPVYSDLEPHIQWLRLHLMPPGSDEEPNGTVIQTGSDNQSSDVLVIQNVTHDDEGWYSCIAGNSLGNTYASAYLKVIDEEEIPEARAQREIPYVSHVVLAIFGSLLLIIPIVFFTCFKRFKRVNKQKLAEALYMGKKVIVEKPCITSDDTNASEPLMLPRVKIETQKLQNCKVGNGSIIGISPGELISQYELPLDAPWEFPRHQLILGEELGSGAFGKVMKAKAEGIINPGVTSVVAVKMLKEGHTDAEMTDLVSEMELMKMIGKHVNIINLLGCCTQGGPLYVIVEYAPNGNLREFLRQHRPGSGYEPAIGTELKERQALTQKDLVSFAYQVARGMEYLASRKCIHRDLAARNVLVSDNNVLKIADFGLARDVHSQYYYRKTTNGRLPVKWMAPEALFDCVYTSQSDVWSYGILLWEIMTLGGTPYPCVPRVEKLFQLLQKGHRMEKPPCCSMDIYLLMRECWSYQPFKRPKFRDLVQSLDSILSYTANEEYLDMGLPQVETPPSSPDNSDGEGSFPYPAPPF</sequence>
<dbReference type="FunFam" id="1.10.510.10:FF:000007">
    <property type="entry name" value="Fibroblast growth factor receptor"/>
    <property type="match status" value="1"/>
</dbReference>
<dbReference type="SMART" id="SM00219">
    <property type="entry name" value="TyrKc"/>
    <property type="match status" value="1"/>
</dbReference>
<dbReference type="GO" id="GO:0046872">
    <property type="term" value="F:metal ion binding"/>
    <property type="evidence" value="ECO:0007669"/>
    <property type="project" value="UniProtKB-KW"/>
</dbReference>
<feature type="domain" description="Ig-like" evidence="29">
    <location>
        <begin position="200"/>
        <end position="286"/>
    </location>
</feature>
<feature type="signal peptide" evidence="27">
    <location>
        <begin position="1"/>
        <end position="18"/>
    </location>
</feature>
<evidence type="ECO:0000256" key="19">
    <source>
        <dbReference type="ARBA" id="ARBA00056965"/>
    </source>
</evidence>
<evidence type="ECO:0000256" key="9">
    <source>
        <dbReference type="ARBA" id="ARBA00022777"/>
    </source>
</evidence>
<dbReference type="Pfam" id="PF07679">
    <property type="entry name" value="I-set"/>
    <property type="match status" value="2"/>
</dbReference>